<dbReference type="AlphaFoldDB" id="A0A3S0P2H3"/>
<protein>
    <submittedName>
        <fullName evidence="1">DUF2922 domain-containing protein</fullName>
    </submittedName>
</protein>
<sequence>MMDTKTVLQMEFTNYEGKSVSISLADPREDLTAEEVQTFMELVNDLRLLTKINGPDGDMPAKLKGAKTVETVSSDFGIVVE</sequence>
<comment type="caution">
    <text evidence="1">The sequence shown here is derived from an EMBL/GenBank/DDBJ whole genome shotgun (WGS) entry which is preliminary data.</text>
</comment>
<reference evidence="1 2" key="1">
    <citation type="submission" date="2018-12" db="EMBL/GenBank/DDBJ databases">
        <title>Lysinibacillus antri sp. nov., isolated from a cave soil.</title>
        <authorList>
            <person name="Narsing Rao M.P."/>
            <person name="Zhang H."/>
            <person name="Dong Z.-Y."/>
            <person name="Niu X.-K."/>
            <person name="Zhang K."/>
            <person name="Fang B.-Z."/>
            <person name="Kang Y.-Q."/>
            <person name="Xiao M."/>
            <person name="Li W.-J."/>
        </authorList>
    </citation>
    <scope>NUCLEOTIDE SEQUENCE [LARGE SCALE GENOMIC DNA]</scope>
    <source>
        <strain evidence="1 2">SYSU K30002</strain>
    </source>
</reference>
<dbReference type="Pfam" id="PF11148">
    <property type="entry name" value="DUF2922"/>
    <property type="match status" value="1"/>
</dbReference>
<evidence type="ECO:0000313" key="2">
    <source>
        <dbReference type="Proteomes" id="UP000287910"/>
    </source>
</evidence>
<dbReference type="EMBL" id="RYYR01000029">
    <property type="protein sequence ID" value="RUL48796.1"/>
    <property type="molecule type" value="Genomic_DNA"/>
</dbReference>
<keyword evidence="2" id="KW-1185">Reference proteome</keyword>
<evidence type="ECO:0000313" key="1">
    <source>
        <dbReference type="EMBL" id="RUL48796.1"/>
    </source>
</evidence>
<gene>
    <name evidence="1" type="ORF">EK386_16290</name>
</gene>
<dbReference type="Proteomes" id="UP000287910">
    <property type="component" value="Unassembled WGS sequence"/>
</dbReference>
<name>A0A3S0P2H3_9BACI</name>
<organism evidence="1 2">
    <name type="scientific">Lysinibacillus antri</name>
    <dbReference type="NCBI Taxonomy" id="2498145"/>
    <lineage>
        <taxon>Bacteria</taxon>
        <taxon>Bacillati</taxon>
        <taxon>Bacillota</taxon>
        <taxon>Bacilli</taxon>
        <taxon>Bacillales</taxon>
        <taxon>Bacillaceae</taxon>
        <taxon>Lysinibacillus</taxon>
    </lineage>
</organism>
<accession>A0A3S0P2H3</accession>
<proteinExistence type="predicted"/>
<dbReference type="InterPro" id="IPR021321">
    <property type="entry name" value="DUF2922"/>
</dbReference>